<sequence length="147" mass="15025">MACTKTLVIAISAALLAAPPAFAQGAGEPTGVWLTQSGDARVKVSKCGGGICGVIVGLKEPIDQATGKPQVDDKNPDPALKKRPMIGLPLFSGMQPASPNKWSGQIYNADDGSSYASTVSLAGPDTLRVEGCVGALCGGENWTRVGR</sequence>
<evidence type="ECO:0000259" key="2">
    <source>
        <dbReference type="Pfam" id="PF09917"/>
    </source>
</evidence>
<dbReference type="Pfam" id="PF09917">
    <property type="entry name" value="DUF2147"/>
    <property type="match status" value="1"/>
</dbReference>
<dbReference type="Gene3D" id="2.40.128.520">
    <property type="match status" value="1"/>
</dbReference>
<dbReference type="Proteomes" id="UP000051913">
    <property type="component" value="Unassembled WGS sequence"/>
</dbReference>
<feature type="chain" id="PRO_5009796757" description="DUF2147 domain-containing protein" evidence="1">
    <location>
        <begin position="24"/>
        <end position="147"/>
    </location>
</feature>
<evidence type="ECO:0000256" key="1">
    <source>
        <dbReference type="SAM" id="SignalP"/>
    </source>
</evidence>
<keyword evidence="4" id="KW-1185">Reference proteome</keyword>
<dbReference type="OrthoDB" id="9811671at2"/>
<name>A0A0R3KHC4_9BRAD</name>
<comment type="caution">
    <text evidence="3">The sequence shown here is derived from an EMBL/GenBank/DDBJ whole genome shotgun (WGS) entry which is preliminary data.</text>
</comment>
<dbReference type="InterPro" id="IPR019223">
    <property type="entry name" value="DUF2147"/>
</dbReference>
<evidence type="ECO:0000313" key="4">
    <source>
        <dbReference type="Proteomes" id="UP000051913"/>
    </source>
</evidence>
<gene>
    <name evidence="3" type="ORF">CP49_33515</name>
</gene>
<keyword evidence="1" id="KW-0732">Signal</keyword>
<feature type="signal peptide" evidence="1">
    <location>
        <begin position="1"/>
        <end position="23"/>
    </location>
</feature>
<evidence type="ECO:0000313" key="3">
    <source>
        <dbReference type="EMBL" id="KRQ92612.1"/>
    </source>
</evidence>
<protein>
    <recommendedName>
        <fullName evidence="2">DUF2147 domain-containing protein</fullName>
    </recommendedName>
</protein>
<dbReference type="PANTHER" id="PTHR36919">
    <property type="entry name" value="BLR1215 PROTEIN"/>
    <property type="match status" value="1"/>
</dbReference>
<dbReference type="PANTHER" id="PTHR36919:SF2">
    <property type="entry name" value="BLL6627 PROTEIN"/>
    <property type="match status" value="1"/>
</dbReference>
<dbReference type="RefSeq" id="WP_057855558.1">
    <property type="nucleotide sequence ID" value="NZ_LLXX01000230.1"/>
</dbReference>
<dbReference type="AlphaFoldDB" id="A0A0R3KHC4"/>
<dbReference type="STRING" id="1518501.CQ10_21165"/>
<dbReference type="EMBL" id="LLXX01000230">
    <property type="protein sequence ID" value="KRQ92612.1"/>
    <property type="molecule type" value="Genomic_DNA"/>
</dbReference>
<proteinExistence type="predicted"/>
<feature type="domain" description="DUF2147" evidence="2">
    <location>
        <begin position="31"/>
        <end position="144"/>
    </location>
</feature>
<organism evidence="3 4">
    <name type="scientific">Bradyrhizobium valentinum</name>
    <dbReference type="NCBI Taxonomy" id="1518501"/>
    <lineage>
        <taxon>Bacteria</taxon>
        <taxon>Pseudomonadati</taxon>
        <taxon>Pseudomonadota</taxon>
        <taxon>Alphaproteobacteria</taxon>
        <taxon>Hyphomicrobiales</taxon>
        <taxon>Nitrobacteraceae</taxon>
        <taxon>Bradyrhizobium</taxon>
    </lineage>
</organism>
<accession>A0A0R3KHC4</accession>
<reference evidence="3 4" key="1">
    <citation type="submission" date="2014-03" db="EMBL/GenBank/DDBJ databases">
        <title>Bradyrhizobium valentinum sp. nov., isolated from effective nodules of Lupinus mariae-josephae, a lupine endemic of basic-lime soils in Eastern Spain.</title>
        <authorList>
            <person name="Duran D."/>
            <person name="Rey L."/>
            <person name="Navarro A."/>
            <person name="Busquets A."/>
            <person name="Imperial J."/>
            <person name="Ruiz-Argueso T."/>
        </authorList>
    </citation>
    <scope>NUCLEOTIDE SEQUENCE [LARGE SCALE GENOMIC DNA]</scope>
    <source>
        <strain evidence="3 4">LmjM3</strain>
    </source>
</reference>